<name>A0A5K7ZFI7_9BACT</name>
<gene>
    <name evidence="1" type="ORF">DSCW_59780</name>
</gene>
<sequence>MNSQFNVTAMNDRAIRDFIYWHYSNISRASPTQSASIFPDGSQIDDVIKHTTIRGRQIRQIL</sequence>
<proteinExistence type="predicted"/>
<protein>
    <submittedName>
        <fullName evidence="1">Uncharacterized protein</fullName>
    </submittedName>
</protein>
<dbReference type="EMBL" id="AP021875">
    <property type="protein sequence ID" value="BBO78561.1"/>
    <property type="molecule type" value="Genomic_DNA"/>
</dbReference>
<evidence type="ECO:0000313" key="1">
    <source>
        <dbReference type="EMBL" id="BBO78561.1"/>
    </source>
</evidence>
<evidence type="ECO:0000313" key="2">
    <source>
        <dbReference type="Proteomes" id="UP000427769"/>
    </source>
</evidence>
<dbReference type="Proteomes" id="UP000427769">
    <property type="component" value="Chromosome"/>
</dbReference>
<keyword evidence="2" id="KW-1185">Reference proteome</keyword>
<organism evidence="1 2">
    <name type="scientific">Desulfosarcina widdelii</name>
    <dbReference type="NCBI Taxonomy" id="947919"/>
    <lineage>
        <taxon>Bacteria</taxon>
        <taxon>Pseudomonadati</taxon>
        <taxon>Thermodesulfobacteriota</taxon>
        <taxon>Desulfobacteria</taxon>
        <taxon>Desulfobacterales</taxon>
        <taxon>Desulfosarcinaceae</taxon>
        <taxon>Desulfosarcina</taxon>
    </lineage>
</organism>
<reference evidence="1 2" key="1">
    <citation type="submission" date="2019-11" db="EMBL/GenBank/DDBJ databases">
        <title>Comparative genomics of hydrocarbon-degrading Desulfosarcina strains.</title>
        <authorList>
            <person name="Watanabe M."/>
            <person name="Kojima H."/>
            <person name="Fukui M."/>
        </authorList>
    </citation>
    <scope>NUCLEOTIDE SEQUENCE [LARGE SCALE GENOMIC DNA]</scope>
    <source>
        <strain evidence="1 2">PP31</strain>
    </source>
</reference>
<accession>A0A5K7ZFI7</accession>
<dbReference type="KEGG" id="dwd:DSCW_59780"/>
<dbReference type="AlphaFoldDB" id="A0A5K7ZFI7"/>